<reference evidence="4 5" key="1">
    <citation type="journal article" date="2016" name="Front. Microbiol.">
        <title>Single-Cell (Meta-)Genomics of a Dimorphic Candidatus Thiomargarita nelsonii Reveals Genomic Plasticity.</title>
        <authorList>
            <person name="Flood B.E."/>
            <person name="Fliss P."/>
            <person name="Jones D.S."/>
            <person name="Dick G.J."/>
            <person name="Jain S."/>
            <person name="Kaster A.K."/>
            <person name="Winkel M."/>
            <person name="Mussmann M."/>
            <person name="Bailey J."/>
        </authorList>
    </citation>
    <scope>NUCLEOTIDE SEQUENCE [LARGE SCALE GENOMIC DNA]</scope>
    <source>
        <strain evidence="4">Hydrate Ridge</strain>
    </source>
</reference>
<dbReference type="PANTHER" id="PTHR24180">
    <property type="entry name" value="CYCLIN-DEPENDENT KINASE INHIBITOR 2C-RELATED"/>
    <property type="match status" value="1"/>
</dbReference>
<dbReference type="InterPro" id="IPR036770">
    <property type="entry name" value="Ankyrin_rpt-contain_sf"/>
</dbReference>
<dbReference type="Pfam" id="PF00023">
    <property type="entry name" value="Ank"/>
    <property type="match status" value="1"/>
</dbReference>
<feature type="repeat" description="ANK" evidence="3">
    <location>
        <begin position="170"/>
        <end position="202"/>
    </location>
</feature>
<evidence type="ECO:0000256" key="2">
    <source>
        <dbReference type="ARBA" id="ARBA00023043"/>
    </source>
</evidence>
<name>A0A4E0QUV5_9GAMM</name>
<dbReference type="PRINTS" id="PR01415">
    <property type="entry name" value="ANKYRIN"/>
</dbReference>
<proteinExistence type="predicted"/>
<feature type="repeat" description="ANK" evidence="3">
    <location>
        <begin position="136"/>
        <end position="169"/>
    </location>
</feature>
<feature type="repeat" description="ANK" evidence="3">
    <location>
        <begin position="103"/>
        <end position="135"/>
    </location>
</feature>
<comment type="caution">
    <text evidence="4">The sequence shown here is derived from an EMBL/GenBank/DDBJ whole genome shotgun (WGS) entry which is preliminary data.</text>
</comment>
<keyword evidence="1" id="KW-0677">Repeat</keyword>
<dbReference type="SUPFAM" id="SSF48403">
    <property type="entry name" value="Ankyrin repeat"/>
    <property type="match status" value="1"/>
</dbReference>
<evidence type="ECO:0000256" key="3">
    <source>
        <dbReference type="PROSITE-ProRule" id="PRU00023"/>
    </source>
</evidence>
<sequence length="237" mass="25801">MSEKNAHQLIEVCFSSPKEARALLKKEPNLIHEKTEFGETPLHYLVVENQLNSVQLLVEYGANVNTKNKCGATPLSNASSLGYLELVKYLLSQGAKVTGDVGFGETTLHEGVKSGNPDIIKILIENGVEIEAQNGMKETALHVSASDDERVRVTKFLIEKGANINAQGLFSDTPLHKAALHNSMKNVVVLVEHGASLKITDSQNCTPSELAFNAKNKAVYEYLVHESGNPNSSFQSN</sequence>
<dbReference type="PANTHER" id="PTHR24180:SF45">
    <property type="entry name" value="POLY [ADP-RIBOSE] POLYMERASE TANKYRASE"/>
    <property type="match status" value="1"/>
</dbReference>
<evidence type="ECO:0000313" key="4">
    <source>
        <dbReference type="EMBL" id="TGN99712.1"/>
    </source>
</evidence>
<dbReference type="Proteomes" id="UP000030428">
    <property type="component" value="Unassembled WGS sequence"/>
</dbReference>
<dbReference type="InterPro" id="IPR051637">
    <property type="entry name" value="Ank_repeat_dom-contain_49"/>
</dbReference>
<dbReference type="AlphaFoldDB" id="A0A4E0QUV5"/>
<dbReference type="PROSITE" id="PS50088">
    <property type="entry name" value="ANK_REPEAT"/>
    <property type="match status" value="5"/>
</dbReference>
<feature type="repeat" description="ANK" evidence="3">
    <location>
        <begin position="37"/>
        <end position="69"/>
    </location>
</feature>
<evidence type="ECO:0000256" key="1">
    <source>
        <dbReference type="ARBA" id="ARBA00022737"/>
    </source>
</evidence>
<dbReference type="EMBL" id="JSZA02000404">
    <property type="protein sequence ID" value="TGN99712.1"/>
    <property type="molecule type" value="Genomic_DNA"/>
</dbReference>
<feature type="repeat" description="ANK" evidence="3">
    <location>
        <begin position="70"/>
        <end position="97"/>
    </location>
</feature>
<dbReference type="SMART" id="SM00248">
    <property type="entry name" value="ANK"/>
    <property type="match status" value="6"/>
</dbReference>
<dbReference type="Pfam" id="PF12796">
    <property type="entry name" value="Ank_2"/>
    <property type="match status" value="2"/>
</dbReference>
<keyword evidence="2 3" id="KW-0040">ANK repeat</keyword>
<dbReference type="Gene3D" id="1.25.40.20">
    <property type="entry name" value="Ankyrin repeat-containing domain"/>
    <property type="match status" value="2"/>
</dbReference>
<accession>A0A4E0QUV5</accession>
<gene>
    <name evidence="4" type="ORF">PN36_34915</name>
</gene>
<keyword evidence="5" id="KW-1185">Reference proteome</keyword>
<dbReference type="InterPro" id="IPR002110">
    <property type="entry name" value="Ankyrin_rpt"/>
</dbReference>
<dbReference type="PROSITE" id="PS50297">
    <property type="entry name" value="ANK_REP_REGION"/>
    <property type="match status" value="5"/>
</dbReference>
<evidence type="ECO:0000313" key="5">
    <source>
        <dbReference type="Proteomes" id="UP000030428"/>
    </source>
</evidence>
<protein>
    <submittedName>
        <fullName evidence="4">Uncharacterized protein</fullName>
    </submittedName>
</protein>
<organism evidence="4 5">
    <name type="scientific">Candidatus Thiomargarita nelsonii</name>
    <dbReference type="NCBI Taxonomy" id="1003181"/>
    <lineage>
        <taxon>Bacteria</taxon>
        <taxon>Pseudomonadati</taxon>
        <taxon>Pseudomonadota</taxon>
        <taxon>Gammaproteobacteria</taxon>
        <taxon>Thiotrichales</taxon>
        <taxon>Thiotrichaceae</taxon>
        <taxon>Thiomargarita</taxon>
    </lineage>
</organism>